<gene>
    <name evidence="3" type="primary">NCS2</name>
    <name evidence="3" type="synonym">CTU2</name>
    <name evidence="5" type="ORF">ESCO_001112</name>
</gene>
<dbReference type="HAMAP" id="MF_03054">
    <property type="entry name" value="CTU2"/>
    <property type="match status" value="1"/>
</dbReference>
<dbReference type="GO" id="GO:0032447">
    <property type="term" value="P:protein urmylation"/>
    <property type="evidence" value="ECO:0007669"/>
    <property type="project" value="UniProtKB-UniRule"/>
</dbReference>
<dbReference type="InterPro" id="IPR014729">
    <property type="entry name" value="Rossmann-like_a/b/a_fold"/>
</dbReference>
<keyword evidence="6" id="KW-1185">Reference proteome</keyword>
<dbReference type="GO" id="GO:0016783">
    <property type="term" value="F:sulfurtransferase activity"/>
    <property type="evidence" value="ECO:0007669"/>
    <property type="project" value="TreeGrafter"/>
</dbReference>
<comment type="subcellular location">
    <subcellularLocation>
        <location evidence="3">Cytoplasm</location>
    </subcellularLocation>
</comment>
<dbReference type="GO" id="GO:0016779">
    <property type="term" value="F:nucleotidyltransferase activity"/>
    <property type="evidence" value="ECO:0007669"/>
    <property type="project" value="UniProtKB-UniRule"/>
</dbReference>
<dbReference type="STRING" id="150374.A0A0N0RTC7"/>
<dbReference type="SUPFAM" id="SSF52402">
    <property type="entry name" value="Adenine nucleotide alpha hydrolases-like"/>
    <property type="match status" value="1"/>
</dbReference>
<dbReference type="PANTHER" id="PTHR20882:SF14">
    <property type="entry name" value="CYTOPLASMIC TRNA 2-THIOLATION PROTEIN 2"/>
    <property type="match status" value="1"/>
</dbReference>
<keyword evidence="1 3" id="KW-0963">Cytoplasm</keyword>
<organism evidence="5 6">
    <name type="scientific">Escovopsis weberi</name>
    <dbReference type="NCBI Taxonomy" id="150374"/>
    <lineage>
        <taxon>Eukaryota</taxon>
        <taxon>Fungi</taxon>
        <taxon>Dikarya</taxon>
        <taxon>Ascomycota</taxon>
        <taxon>Pezizomycotina</taxon>
        <taxon>Sordariomycetes</taxon>
        <taxon>Hypocreomycetidae</taxon>
        <taxon>Hypocreales</taxon>
        <taxon>Hypocreaceae</taxon>
        <taxon>Escovopsis</taxon>
    </lineage>
</organism>
<evidence type="ECO:0000256" key="2">
    <source>
        <dbReference type="ARBA" id="ARBA00022694"/>
    </source>
</evidence>
<evidence type="ECO:0000256" key="4">
    <source>
        <dbReference type="SAM" id="MobiDB-lite"/>
    </source>
</evidence>
<dbReference type="EMBL" id="LGSR01000020">
    <property type="protein sequence ID" value="KOS19095.1"/>
    <property type="molecule type" value="Genomic_DNA"/>
</dbReference>
<keyword evidence="2 3" id="KW-0819">tRNA processing</keyword>
<comment type="caution">
    <text evidence="5">The sequence shown here is derived from an EMBL/GenBank/DDBJ whole genome shotgun (WGS) entry which is preliminary data.</text>
</comment>
<comment type="pathway">
    <text evidence="3">tRNA modification; 5-methoxycarbonylmethyl-2-thiouridine-tRNA biosynthesis.</text>
</comment>
<protein>
    <recommendedName>
        <fullName evidence="3">Cytoplasmic tRNA 2-thiolation protein 2</fullName>
    </recommendedName>
</protein>
<dbReference type="Gene3D" id="3.40.50.620">
    <property type="entry name" value="HUPs"/>
    <property type="match status" value="1"/>
</dbReference>
<feature type="compositionally biased region" description="Low complexity" evidence="4">
    <location>
        <begin position="166"/>
        <end position="184"/>
    </location>
</feature>
<comment type="similarity">
    <text evidence="3">Belongs to the CTU2/NCS2 family.</text>
</comment>
<dbReference type="PANTHER" id="PTHR20882">
    <property type="entry name" value="CYTOPLASMIC TRNA 2-THIOLATION PROTEIN 2"/>
    <property type="match status" value="1"/>
</dbReference>
<dbReference type="Pfam" id="PF10288">
    <property type="entry name" value="CTU2"/>
    <property type="match status" value="1"/>
</dbReference>
<dbReference type="GO" id="GO:0005829">
    <property type="term" value="C:cytosol"/>
    <property type="evidence" value="ECO:0007669"/>
    <property type="project" value="TreeGrafter"/>
</dbReference>
<comment type="function">
    <text evidence="3">Plays a central role in 2-thiolation of mcm(5)S(2)U at tRNA wobble positions of tRNA(Lys), tRNA(Glu) and tRNA(Gln). May act by forming a heterodimer with NCS6 that ligates sulfur from thiocarboxylated URM1 onto the uridine of tRNAs at wobble position. Prior mcm(5) tRNA modification by the elongator complex is required for 2-thiolation. May also be involved in protein urmylation.</text>
</comment>
<dbReference type="AlphaFoldDB" id="A0A0N0RTC7"/>
<dbReference type="Proteomes" id="UP000053831">
    <property type="component" value="Unassembled WGS sequence"/>
</dbReference>
<name>A0A0N0RTC7_ESCWE</name>
<dbReference type="GO" id="GO:0000049">
    <property type="term" value="F:tRNA binding"/>
    <property type="evidence" value="ECO:0007669"/>
    <property type="project" value="InterPro"/>
</dbReference>
<dbReference type="OrthoDB" id="25129at2759"/>
<dbReference type="InterPro" id="IPR019407">
    <property type="entry name" value="CTU2"/>
</dbReference>
<proteinExistence type="inferred from homology"/>
<feature type="region of interest" description="Disordered" evidence="4">
    <location>
        <begin position="166"/>
        <end position="185"/>
    </location>
</feature>
<dbReference type="UniPathway" id="UPA00988"/>
<dbReference type="GO" id="GO:0002143">
    <property type="term" value="P:tRNA wobble position uridine thiolation"/>
    <property type="evidence" value="ECO:0007669"/>
    <property type="project" value="TreeGrafter"/>
</dbReference>
<evidence type="ECO:0000256" key="1">
    <source>
        <dbReference type="ARBA" id="ARBA00022490"/>
    </source>
</evidence>
<feature type="region of interest" description="Disordered" evidence="4">
    <location>
        <begin position="389"/>
        <end position="409"/>
    </location>
</feature>
<evidence type="ECO:0000256" key="3">
    <source>
        <dbReference type="HAMAP-Rule" id="MF_03054"/>
    </source>
</evidence>
<sequence length="425" mass="45860">MMTALQDTQAPCRRCKEPDAPYKLRSLPTCRGCVVDYVESKVVKRFGVLTKETRTSTKPVPRRYLAGLSFGPSSSLLAQLLDKTAEYHASRKASSPFEPLVVHVDTDLSRPAPDAPADADTPAALRLAKYRQRFPHVAFECVHLTKALALKTIDWSALPPLPETAAAAAAGAGTPGTGTETSTADDADRLRRFFDALPSPSSRADVLRLLVRHILLHVAMERSYSALLLAHNTTTLASLTLAEVANGRGFAVPWEVNDGLFTVCTYEQQDQRTGHPGRETSRTQFPIYHPVREVLKSEVSLYIDLVDSLADLVPRPGGTPAAAAAVVSHRDLSIEDVMARYFDNVEGPHSGIIANVVRTAGKLDRPAAGSAFCCLCGIVLDEDGDSRWAGELGDSPAEAAEGAEQEQDRAAPSRLCYGCKRSING</sequence>
<evidence type="ECO:0000313" key="6">
    <source>
        <dbReference type="Proteomes" id="UP000053831"/>
    </source>
</evidence>
<accession>A0A0N0RTC7</accession>
<evidence type="ECO:0000313" key="5">
    <source>
        <dbReference type="EMBL" id="KOS19095.1"/>
    </source>
</evidence>
<reference evidence="5 6" key="1">
    <citation type="submission" date="2015-07" db="EMBL/GenBank/DDBJ databases">
        <title>The genome of the fungus Escovopsis weberi, a specialized disease agent of ant agriculture.</title>
        <authorList>
            <person name="de Man T.J."/>
            <person name="Stajich J.E."/>
            <person name="Kubicek C.P."/>
            <person name="Chenthamara K."/>
            <person name="Atanasova L."/>
            <person name="Druzhinina I.S."/>
            <person name="Birnbaum S."/>
            <person name="Barribeau S.M."/>
            <person name="Teiling C."/>
            <person name="Suen G."/>
            <person name="Currie C."/>
            <person name="Gerardo N.M."/>
        </authorList>
    </citation>
    <scope>NUCLEOTIDE SEQUENCE [LARGE SCALE GENOMIC DNA]</scope>
</reference>